<feature type="domain" description="TonB-dependent receptor-like beta-barrel" evidence="12">
    <location>
        <begin position="348"/>
        <end position="755"/>
    </location>
</feature>
<keyword evidence="4 10" id="KW-0812">Transmembrane</keyword>
<keyword evidence="6 11" id="KW-0798">TonB box</keyword>
<reference evidence="14" key="1">
    <citation type="journal article" date="2014" name="Int. J. Syst. Evol. Microbiol.">
        <title>Complete genome sequence of Corynebacterium casei LMG S-19264T (=DSM 44701T), isolated from a smear-ripened cheese.</title>
        <authorList>
            <consortium name="US DOE Joint Genome Institute (JGI-PGF)"/>
            <person name="Walter F."/>
            <person name="Albersmeier A."/>
            <person name="Kalinowski J."/>
            <person name="Ruckert C."/>
        </authorList>
    </citation>
    <scope>NUCLEOTIDE SEQUENCE</scope>
    <source>
        <strain evidence="14">CGMCC 1.12195</strain>
    </source>
</reference>
<dbReference type="Pfam" id="PF07715">
    <property type="entry name" value="Plug"/>
    <property type="match status" value="1"/>
</dbReference>
<dbReference type="PROSITE" id="PS52016">
    <property type="entry name" value="TONB_DEPENDENT_REC_3"/>
    <property type="match status" value="1"/>
</dbReference>
<evidence type="ECO:0000256" key="6">
    <source>
        <dbReference type="ARBA" id="ARBA00023077"/>
    </source>
</evidence>
<evidence type="ECO:0000256" key="2">
    <source>
        <dbReference type="ARBA" id="ARBA00022448"/>
    </source>
</evidence>
<dbReference type="GO" id="GO:0015344">
    <property type="term" value="F:siderophore uptake transmembrane transporter activity"/>
    <property type="evidence" value="ECO:0007669"/>
    <property type="project" value="TreeGrafter"/>
</dbReference>
<dbReference type="InterPro" id="IPR012910">
    <property type="entry name" value="Plug_dom"/>
</dbReference>
<feature type="domain" description="TonB-dependent receptor plug" evidence="13">
    <location>
        <begin position="137"/>
        <end position="238"/>
    </location>
</feature>
<evidence type="ECO:0000256" key="9">
    <source>
        <dbReference type="ARBA" id="ARBA00023237"/>
    </source>
</evidence>
<reference evidence="14" key="2">
    <citation type="submission" date="2020-09" db="EMBL/GenBank/DDBJ databases">
        <authorList>
            <person name="Sun Q."/>
            <person name="Zhou Y."/>
        </authorList>
    </citation>
    <scope>NUCLEOTIDE SEQUENCE</scope>
    <source>
        <strain evidence="14">CGMCC 1.12195</strain>
    </source>
</reference>
<dbReference type="Proteomes" id="UP000660862">
    <property type="component" value="Unassembled WGS sequence"/>
</dbReference>
<dbReference type="GO" id="GO:0044718">
    <property type="term" value="P:siderophore transmembrane transport"/>
    <property type="evidence" value="ECO:0007669"/>
    <property type="project" value="TreeGrafter"/>
</dbReference>
<dbReference type="PANTHER" id="PTHR30069">
    <property type="entry name" value="TONB-DEPENDENT OUTER MEMBRANE RECEPTOR"/>
    <property type="match status" value="1"/>
</dbReference>
<evidence type="ECO:0000259" key="12">
    <source>
        <dbReference type="Pfam" id="PF00593"/>
    </source>
</evidence>
<dbReference type="InterPro" id="IPR000531">
    <property type="entry name" value="Beta-barrel_TonB"/>
</dbReference>
<comment type="subcellular location">
    <subcellularLocation>
        <location evidence="1 10">Cell outer membrane</location>
        <topology evidence="1 10">Multi-pass membrane protein</topology>
    </subcellularLocation>
</comment>
<evidence type="ECO:0000256" key="3">
    <source>
        <dbReference type="ARBA" id="ARBA00022452"/>
    </source>
</evidence>
<dbReference type="Gene3D" id="2.170.130.10">
    <property type="entry name" value="TonB-dependent receptor, plug domain"/>
    <property type="match status" value="1"/>
</dbReference>
<evidence type="ECO:0000313" key="14">
    <source>
        <dbReference type="EMBL" id="GGG91208.1"/>
    </source>
</evidence>
<dbReference type="InterPro" id="IPR037066">
    <property type="entry name" value="Plug_dom_sf"/>
</dbReference>
<keyword evidence="15" id="KW-1185">Reference proteome</keyword>
<dbReference type="Gene3D" id="2.60.40.1120">
    <property type="entry name" value="Carboxypeptidase-like, regulatory domain"/>
    <property type="match status" value="1"/>
</dbReference>
<name>A0A917HUI7_9SPHI</name>
<sequence>MLYFWSINNAALIRIKKILATIPLFLAITLGYSQTEKCTQTIRGRVVDSDTQLPLSGVTLKITPGTQQLLSDGHGYFRFSQLCSGIQYAITATSVGFDSLITDVTPTDDNMITLQLHHGHILLHDVDVVGHQQAVVTANPVRTVSREQVSQVQGKTLADIFNTLPGVSMLQTGTTIAKPVINGMHSNRILILNNGIRQEGQQWGSEHAPEIDPFVAKDFKLIKGAEGVRYGADAIGGVIITSPSPLPIDPHLSGELNTSYQTNGRGAVLSGMLQSGVNALPGLSWRIQGTAKRSGNVRTADYYLGNTGLAEYNGSAALRYSLPQSVFDAYYSRFYTSVGIFTGAHVGTLDDIQARVEAGRPFETYPFTYHIDVPRQRVTHDLGKLKWHRDYTDGGSSDIQYGVQRNHRQEYDIRRGGRDALPMLDMVLTTQTLDANYQTPLYKNWRTQVGTNLTLQVNNNVPGTLNTPLIPNYDSFVGGLFAIQRLIKETHEWELGIRYDFKTFDAAGFDKYQNLYGGQRDFHNISGSFGGVWHPATEWQLRSNIGLAWRAPNANELYSNGLHHGAALYEIGDAKLSSEQGYKWVVSPSYANGAVTVDLDLYAQFINDYIYAQPSPGEFLQTIRGTFPVFRYKQADATFFGADLSLHYRVFKRLDYQLNASVVRARDVTNNGYLPYIPSDRFDHRLRWQLPINSEVVSNTYLTFAHQWVLEQNRYESGTDYAPPPPAYHVFALYAGSQLALGNHPLEAGVSINNLFNTLYKEYMNRFRYYSHGLGREVSIRLSYSF</sequence>
<keyword evidence="9 10" id="KW-0998">Cell outer membrane</keyword>
<evidence type="ECO:0000256" key="5">
    <source>
        <dbReference type="ARBA" id="ARBA00022729"/>
    </source>
</evidence>
<dbReference type="GO" id="GO:0009279">
    <property type="term" value="C:cell outer membrane"/>
    <property type="evidence" value="ECO:0007669"/>
    <property type="project" value="UniProtKB-SubCell"/>
</dbReference>
<proteinExistence type="inferred from homology"/>
<comment type="similarity">
    <text evidence="10 11">Belongs to the TonB-dependent receptor family.</text>
</comment>
<keyword evidence="5" id="KW-0732">Signal</keyword>
<dbReference type="InterPro" id="IPR036942">
    <property type="entry name" value="Beta-barrel_TonB_sf"/>
</dbReference>
<gene>
    <name evidence="14" type="ORF">GCM10007415_27220</name>
</gene>
<evidence type="ECO:0000256" key="1">
    <source>
        <dbReference type="ARBA" id="ARBA00004571"/>
    </source>
</evidence>
<accession>A0A917HUI7</accession>
<dbReference type="InterPro" id="IPR039426">
    <property type="entry name" value="TonB-dep_rcpt-like"/>
</dbReference>
<evidence type="ECO:0000256" key="10">
    <source>
        <dbReference type="PROSITE-ProRule" id="PRU01360"/>
    </source>
</evidence>
<dbReference type="PANTHER" id="PTHR30069:SF29">
    <property type="entry name" value="HEMOGLOBIN AND HEMOGLOBIN-HAPTOGLOBIN-BINDING PROTEIN 1-RELATED"/>
    <property type="match status" value="1"/>
</dbReference>
<dbReference type="Pfam" id="PF00593">
    <property type="entry name" value="TonB_dep_Rec_b-barrel"/>
    <property type="match status" value="1"/>
</dbReference>
<evidence type="ECO:0000256" key="8">
    <source>
        <dbReference type="ARBA" id="ARBA00023170"/>
    </source>
</evidence>
<evidence type="ECO:0000256" key="7">
    <source>
        <dbReference type="ARBA" id="ARBA00023136"/>
    </source>
</evidence>
<keyword evidence="3 10" id="KW-1134">Transmembrane beta strand</keyword>
<evidence type="ECO:0000256" key="4">
    <source>
        <dbReference type="ARBA" id="ARBA00022692"/>
    </source>
</evidence>
<dbReference type="SUPFAM" id="SSF49464">
    <property type="entry name" value="Carboxypeptidase regulatory domain-like"/>
    <property type="match status" value="1"/>
</dbReference>
<organism evidence="14 15">
    <name type="scientific">Parapedobacter pyrenivorans</name>
    <dbReference type="NCBI Taxonomy" id="1305674"/>
    <lineage>
        <taxon>Bacteria</taxon>
        <taxon>Pseudomonadati</taxon>
        <taxon>Bacteroidota</taxon>
        <taxon>Sphingobacteriia</taxon>
        <taxon>Sphingobacteriales</taxon>
        <taxon>Sphingobacteriaceae</taxon>
        <taxon>Parapedobacter</taxon>
    </lineage>
</organism>
<comment type="caution">
    <text evidence="14">The sequence shown here is derived from an EMBL/GenBank/DDBJ whole genome shotgun (WGS) entry which is preliminary data.</text>
</comment>
<dbReference type="InterPro" id="IPR008969">
    <property type="entry name" value="CarboxyPept-like_regulatory"/>
</dbReference>
<evidence type="ECO:0000256" key="11">
    <source>
        <dbReference type="RuleBase" id="RU003357"/>
    </source>
</evidence>
<dbReference type="AlphaFoldDB" id="A0A917HUI7"/>
<keyword evidence="2 10" id="KW-0813">Transport</keyword>
<evidence type="ECO:0000313" key="15">
    <source>
        <dbReference type="Proteomes" id="UP000660862"/>
    </source>
</evidence>
<keyword evidence="8" id="KW-0675">Receptor</keyword>
<dbReference type="SUPFAM" id="SSF56935">
    <property type="entry name" value="Porins"/>
    <property type="match status" value="1"/>
</dbReference>
<dbReference type="Pfam" id="PF13715">
    <property type="entry name" value="CarbopepD_reg_2"/>
    <property type="match status" value="1"/>
</dbReference>
<keyword evidence="7 10" id="KW-0472">Membrane</keyword>
<evidence type="ECO:0000259" key="13">
    <source>
        <dbReference type="Pfam" id="PF07715"/>
    </source>
</evidence>
<dbReference type="Gene3D" id="2.40.170.20">
    <property type="entry name" value="TonB-dependent receptor, beta-barrel domain"/>
    <property type="match status" value="1"/>
</dbReference>
<protein>
    <submittedName>
        <fullName evidence="14">Membrane protein</fullName>
    </submittedName>
</protein>
<dbReference type="EMBL" id="BMER01000002">
    <property type="protein sequence ID" value="GGG91208.1"/>
    <property type="molecule type" value="Genomic_DNA"/>
</dbReference>